<dbReference type="EMBL" id="GGEC01062128">
    <property type="protein sequence ID" value="MBX42612.1"/>
    <property type="molecule type" value="Transcribed_RNA"/>
</dbReference>
<proteinExistence type="predicted"/>
<protein>
    <submittedName>
        <fullName evidence="1">Uncharacterized protein</fullName>
    </submittedName>
</protein>
<sequence>MTRLMIEIRIESNQIQLFLIFLKVGDCVAKRIFGRLFHIGS</sequence>
<organism evidence="1">
    <name type="scientific">Rhizophora mucronata</name>
    <name type="common">Asiatic mangrove</name>
    <dbReference type="NCBI Taxonomy" id="61149"/>
    <lineage>
        <taxon>Eukaryota</taxon>
        <taxon>Viridiplantae</taxon>
        <taxon>Streptophyta</taxon>
        <taxon>Embryophyta</taxon>
        <taxon>Tracheophyta</taxon>
        <taxon>Spermatophyta</taxon>
        <taxon>Magnoliopsida</taxon>
        <taxon>eudicotyledons</taxon>
        <taxon>Gunneridae</taxon>
        <taxon>Pentapetalae</taxon>
        <taxon>rosids</taxon>
        <taxon>fabids</taxon>
        <taxon>Malpighiales</taxon>
        <taxon>Rhizophoraceae</taxon>
        <taxon>Rhizophora</taxon>
    </lineage>
</organism>
<reference evidence="1" key="1">
    <citation type="submission" date="2018-02" db="EMBL/GenBank/DDBJ databases">
        <title>Rhizophora mucronata_Transcriptome.</title>
        <authorList>
            <person name="Meera S.P."/>
            <person name="Sreeshan A."/>
            <person name="Augustine A."/>
        </authorList>
    </citation>
    <scope>NUCLEOTIDE SEQUENCE</scope>
    <source>
        <tissue evidence="1">Leaf</tissue>
    </source>
</reference>
<accession>A0A2P2NJE5</accession>
<dbReference type="AlphaFoldDB" id="A0A2P2NJE5"/>
<evidence type="ECO:0000313" key="1">
    <source>
        <dbReference type="EMBL" id="MBX42612.1"/>
    </source>
</evidence>
<name>A0A2P2NJE5_RHIMU</name>